<name>A0A158JJQ0_CABCO</name>
<accession>A0A158JJQ0</accession>
<evidence type="ECO:0000313" key="4">
    <source>
        <dbReference type="Proteomes" id="UP000054740"/>
    </source>
</evidence>
<dbReference type="PANTHER" id="PTHR39323">
    <property type="entry name" value="BLR1149 PROTEIN"/>
    <property type="match status" value="1"/>
</dbReference>
<dbReference type="InterPro" id="IPR029052">
    <property type="entry name" value="Metallo-depent_PP-like"/>
</dbReference>
<reference evidence="4" key="1">
    <citation type="submission" date="2016-01" db="EMBL/GenBank/DDBJ databases">
        <authorList>
            <person name="Peeters C."/>
        </authorList>
    </citation>
    <scope>NUCLEOTIDE SEQUENCE [LARGE SCALE GENOMIC DNA]</scope>
</reference>
<dbReference type="EMBL" id="FCNY02000029">
    <property type="protein sequence ID" value="SAL69102.1"/>
    <property type="molecule type" value="Genomic_DNA"/>
</dbReference>
<evidence type="ECO:0000259" key="2">
    <source>
        <dbReference type="Pfam" id="PF00149"/>
    </source>
</evidence>
<feature type="region of interest" description="Disordered" evidence="1">
    <location>
        <begin position="30"/>
        <end position="52"/>
    </location>
</feature>
<feature type="domain" description="Calcineurin-like phosphoesterase" evidence="2">
    <location>
        <begin position="77"/>
        <end position="166"/>
    </location>
</feature>
<evidence type="ECO:0000256" key="1">
    <source>
        <dbReference type="SAM" id="MobiDB-lite"/>
    </source>
</evidence>
<proteinExistence type="predicted"/>
<dbReference type="InterPro" id="IPR004843">
    <property type="entry name" value="Calcineurin-like_PHP"/>
</dbReference>
<dbReference type="PANTHER" id="PTHR39323:SF1">
    <property type="entry name" value="BLR1149 PROTEIN"/>
    <property type="match status" value="1"/>
</dbReference>
<dbReference type="AlphaFoldDB" id="A0A158JJQ0"/>
<dbReference type="Pfam" id="PF00149">
    <property type="entry name" value="Metallophos"/>
    <property type="match status" value="1"/>
</dbReference>
<dbReference type="NCBIfam" id="TIGR04123">
    <property type="entry name" value="P_estr_lig_assc"/>
    <property type="match status" value="1"/>
</dbReference>
<sequence>MANVRVTAGGDKLLSLVTFFAAAKKVTPPPGRRLLNKTHDKPQQQDMKPPTESLKIDVNGHTLLLSADRAAFDPQEKTLFIADAHFGKDAVFRARGIPVPVGTTSESLKRLDALVASHRPEQIAFLGDLLHARESHADETLDALAAWRAKHRELRLLLVEGNHDKHAGALPALFGVDVVKEPHGLGPWALCHHPQTVDGAYALAGHEHPVYRLATRTDSARLPCFRFGRRAGVLPAFGAFTGGFEVNADARGEAVYVIAGERVFALSDRSSSSIAAS</sequence>
<dbReference type="Proteomes" id="UP000054740">
    <property type="component" value="Unassembled WGS sequence"/>
</dbReference>
<dbReference type="InterPro" id="IPR026336">
    <property type="entry name" value="PdeM-like"/>
</dbReference>
<organism evidence="3 4">
    <name type="scientific">Caballeronia cordobensis</name>
    <name type="common">Burkholderia cordobensis</name>
    <dbReference type="NCBI Taxonomy" id="1353886"/>
    <lineage>
        <taxon>Bacteria</taxon>
        <taxon>Pseudomonadati</taxon>
        <taxon>Pseudomonadota</taxon>
        <taxon>Betaproteobacteria</taxon>
        <taxon>Burkholderiales</taxon>
        <taxon>Burkholderiaceae</taxon>
        <taxon>Caballeronia</taxon>
    </lineage>
</organism>
<dbReference type="SUPFAM" id="SSF56300">
    <property type="entry name" value="Metallo-dependent phosphatases"/>
    <property type="match status" value="1"/>
</dbReference>
<dbReference type="GO" id="GO:0016787">
    <property type="term" value="F:hydrolase activity"/>
    <property type="evidence" value="ECO:0007669"/>
    <property type="project" value="InterPro"/>
</dbReference>
<evidence type="ECO:0000313" key="3">
    <source>
        <dbReference type="EMBL" id="SAL69102.1"/>
    </source>
</evidence>
<dbReference type="Gene3D" id="3.60.21.10">
    <property type="match status" value="1"/>
</dbReference>
<protein>
    <recommendedName>
        <fullName evidence="2">Calcineurin-like phosphoesterase domain-containing protein</fullName>
    </recommendedName>
</protein>
<keyword evidence="4" id="KW-1185">Reference proteome</keyword>
<gene>
    <name evidence="3" type="ORF">AWB70_06866</name>
</gene>